<feature type="chain" id="PRO_5047047718" description="PepSY domain-containing protein" evidence="2">
    <location>
        <begin position="27"/>
        <end position="129"/>
    </location>
</feature>
<reference evidence="3 4" key="1">
    <citation type="submission" date="2023-04" db="EMBL/GenBank/DDBJ databases">
        <title>Marinoamorphus aggregata gen. nov., sp. Nov., isolate from tissue of brittle star Ophioplocus japonicus.</title>
        <authorList>
            <person name="Kawano K."/>
            <person name="Sawayama S."/>
            <person name="Nakagawa S."/>
        </authorList>
    </citation>
    <scope>NUCLEOTIDE SEQUENCE [LARGE SCALE GENOMIC DNA]</scope>
    <source>
        <strain evidence="3 4">NKW23</strain>
    </source>
</reference>
<dbReference type="EMBL" id="BSYI01000001">
    <property type="protein sequence ID" value="GMG80843.1"/>
    <property type="molecule type" value="Genomic_DNA"/>
</dbReference>
<comment type="caution">
    <text evidence="3">The sequence shown here is derived from an EMBL/GenBank/DDBJ whole genome shotgun (WGS) entry which is preliminary data.</text>
</comment>
<accession>A0ABQ6LJ86</accession>
<name>A0ABQ6LJ86_9RHOB</name>
<evidence type="ECO:0008006" key="5">
    <source>
        <dbReference type="Google" id="ProtNLM"/>
    </source>
</evidence>
<organism evidence="3 4">
    <name type="scientific">Paralimibaculum aggregatum</name>
    <dbReference type="NCBI Taxonomy" id="3036245"/>
    <lineage>
        <taxon>Bacteria</taxon>
        <taxon>Pseudomonadati</taxon>
        <taxon>Pseudomonadota</taxon>
        <taxon>Alphaproteobacteria</taxon>
        <taxon>Rhodobacterales</taxon>
        <taxon>Paracoccaceae</taxon>
        <taxon>Paralimibaculum</taxon>
    </lineage>
</organism>
<evidence type="ECO:0000256" key="1">
    <source>
        <dbReference type="SAM" id="MobiDB-lite"/>
    </source>
</evidence>
<feature type="region of interest" description="Disordered" evidence="1">
    <location>
        <begin position="23"/>
        <end position="53"/>
    </location>
</feature>
<keyword evidence="2" id="KW-0732">Signal</keyword>
<dbReference type="Proteomes" id="UP001239909">
    <property type="component" value="Unassembled WGS sequence"/>
</dbReference>
<keyword evidence="4" id="KW-1185">Reference proteome</keyword>
<evidence type="ECO:0000313" key="3">
    <source>
        <dbReference type="EMBL" id="GMG80843.1"/>
    </source>
</evidence>
<feature type="signal peptide" evidence="2">
    <location>
        <begin position="1"/>
        <end position="26"/>
    </location>
</feature>
<gene>
    <name evidence="3" type="ORF">LNKW23_00550</name>
</gene>
<sequence length="129" mass="14509">MLSRRALAGCLLAVAGALLGAGSARAQGRRQRQGRQGRQGRRSPQMRRADRQALREAVRRGEVRPLRELMAEFEARTGFEIIDIRLRRHGGDFLYGFKVITEGGLIDTLVMNAATGEIMTLRDARTRYR</sequence>
<evidence type="ECO:0000256" key="2">
    <source>
        <dbReference type="SAM" id="SignalP"/>
    </source>
</evidence>
<proteinExistence type="predicted"/>
<evidence type="ECO:0000313" key="4">
    <source>
        <dbReference type="Proteomes" id="UP001239909"/>
    </source>
</evidence>
<feature type="compositionally biased region" description="Basic residues" evidence="1">
    <location>
        <begin position="27"/>
        <end position="45"/>
    </location>
</feature>
<protein>
    <recommendedName>
        <fullName evidence="5">PepSY domain-containing protein</fullName>
    </recommendedName>
</protein>